<reference evidence="4" key="1">
    <citation type="submission" date="2024-07" db="EMBL/GenBank/DDBJ databases">
        <title>Identification and characteristics of an arsenic-resistant bacterial isolate, which belongs to a novel species.</title>
        <authorList>
            <person name="Juszczyk A."/>
            <person name="Kowalczyk A."/>
            <person name="Was K."/>
            <person name="Kosowicz W."/>
            <person name="Budzyn A."/>
            <person name="Latowski D."/>
        </authorList>
    </citation>
    <scope>NUCLEOTIDE SEQUENCE</scope>
    <source>
        <strain evidence="4">As8PL</strain>
    </source>
</reference>
<evidence type="ECO:0000313" key="4">
    <source>
        <dbReference type="EMBL" id="XDI36257.1"/>
    </source>
</evidence>
<feature type="chain" id="PRO_5044325071" evidence="2">
    <location>
        <begin position="22"/>
        <end position="227"/>
    </location>
</feature>
<feature type="signal peptide" evidence="2">
    <location>
        <begin position="1"/>
        <end position="21"/>
    </location>
</feature>
<dbReference type="RefSeq" id="WP_368503724.1">
    <property type="nucleotide sequence ID" value="NZ_CP162551.1"/>
</dbReference>
<feature type="region of interest" description="Disordered" evidence="1">
    <location>
        <begin position="25"/>
        <end position="91"/>
    </location>
</feature>
<evidence type="ECO:0000256" key="1">
    <source>
        <dbReference type="SAM" id="MobiDB-lite"/>
    </source>
</evidence>
<feature type="compositionally biased region" description="Acidic residues" evidence="1">
    <location>
        <begin position="37"/>
        <end position="85"/>
    </location>
</feature>
<name>A0AB39BR24_9BACI</name>
<dbReference type="Pfam" id="PF10646">
    <property type="entry name" value="Germane"/>
    <property type="match status" value="1"/>
</dbReference>
<organism evidence="4">
    <name type="scientific">Alkalihalophilus sp. As8PL</name>
    <dbReference type="NCBI Taxonomy" id="3237103"/>
    <lineage>
        <taxon>Bacteria</taxon>
        <taxon>Bacillati</taxon>
        <taxon>Bacillota</taxon>
        <taxon>Bacilli</taxon>
        <taxon>Bacillales</taxon>
        <taxon>Bacillaceae</taxon>
        <taxon>Alkalihalophilus</taxon>
    </lineage>
</organism>
<dbReference type="AlphaFoldDB" id="A0AB39BR24"/>
<keyword evidence="2" id="KW-0732">Signal</keyword>
<dbReference type="PROSITE" id="PS51257">
    <property type="entry name" value="PROKAR_LIPOPROTEIN"/>
    <property type="match status" value="1"/>
</dbReference>
<evidence type="ECO:0000256" key="2">
    <source>
        <dbReference type="SAM" id="SignalP"/>
    </source>
</evidence>
<sequence length="227" mass="24820">MKKITLMLLALLLIVFLAACGQGEDTIDSNESTGNIESEENEDAVEEDIDVEEATENDDSTEEIVEEAATEEETTEEESTEEPVTEETTNTPVYLFFADDQVMDIYKEERSIVAADEDLFKATFEAWVQGPESGNLVSLIPSNVEVQSVEEHEGVAHVSFSSDLLDAQLGSGTEEMLLQQIALTMKQFGFSSTKVLIDGEEHPELFGHIDTSSAIEAGNVEDISAAE</sequence>
<feature type="domain" description="GerMN" evidence="3">
    <location>
        <begin position="120"/>
        <end position="206"/>
    </location>
</feature>
<dbReference type="SMART" id="SM00909">
    <property type="entry name" value="Germane"/>
    <property type="match status" value="1"/>
</dbReference>
<evidence type="ECO:0000259" key="3">
    <source>
        <dbReference type="SMART" id="SM00909"/>
    </source>
</evidence>
<proteinExistence type="predicted"/>
<dbReference type="InterPro" id="IPR019606">
    <property type="entry name" value="GerMN"/>
</dbReference>
<gene>
    <name evidence="4" type="ORF">AB3N04_16355</name>
</gene>
<protein>
    <submittedName>
        <fullName evidence="4">GerMN domain-containing protein</fullName>
    </submittedName>
</protein>
<accession>A0AB39BR24</accession>
<dbReference type="EMBL" id="CP162551">
    <property type="protein sequence ID" value="XDI36257.1"/>
    <property type="molecule type" value="Genomic_DNA"/>
</dbReference>